<name>A0A7W9A1G8_9CAUL</name>
<comment type="caution">
    <text evidence="2">The sequence shown here is derived from an EMBL/GenBank/DDBJ whole genome shotgun (WGS) entry which is preliminary data.</text>
</comment>
<evidence type="ECO:0000313" key="3">
    <source>
        <dbReference type="Proteomes" id="UP000548978"/>
    </source>
</evidence>
<feature type="region of interest" description="Disordered" evidence="1">
    <location>
        <begin position="1"/>
        <end position="37"/>
    </location>
</feature>
<reference evidence="2 3" key="1">
    <citation type="submission" date="2020-08" db="EMBL/GenBank/DDBJ databases">
        <title>Genomic Encyclopedia of Type Strains, Phase IV (KMG-IV): sequencing the most valuable type-strain genomes for metagenomic binning, comparative biology and taxonomic classification.</title>
        <authorList>
            <person name="Goeker M."/>
        </authorList>
    </citation>
    <scope>NUCLEOTIDE SEQUENCE [LARGE SCALE GENOMIC DNA]</scope>
    <source>
        <strain evidence="2 3">DSM 24448</strain>
    </source>
</reference>
<dbReference type="Proteomes" id="UP000548978">
    <property type="component" value="Unassembled WGS sequence"/>
</dbReference>
<proteinExistence type="predicted"/>
<sequence length="37" mass="4144">MVGRGPRDAERRNEGGLLQDTSPPVNPHHDTHMPLVR</sequence>
<feature type="compositionally biased region" description="Basic and acidic residues" evidence="1">
    <location>
        <begin position="27"/>
        <end position="37"/>
    </location>
</feature>
<keyword evidence="3" id="KW-1185">Reference proteome</keyword>
<gene>
    <name evidence="2" type="ORF">FHS65_000392</name>
</gene>
<dbReference type="EMBL" id="JACIJB010000001">
    <property type="protein sequence ID" value="MBB5659674.1"/>
    <property type="molecule type" value="Genomic_DNA"/>
</dbReference>
<accession>A0A7W9A1G8</accession>
<dbReference type="AlphaFoldDB" id="A0A7W9A1G8"/>
<evidence type="ECO:0000256" key="1">
    <source>
        <dbReference type="SAM" id="MobiDB-lite"/>
    </source>
</evidence>
<organism evidence="2 3">
    <name type="scientific">Brevundimonas halotolerans</name>
    <dbReference type="NCBI Taxonomy" id="69670"/>
    <lineage>
        <taxon>Bacteria</taxon>
        <taxon>Pseudomonadati</taxon>
        <taxon>Pseudomonadota</taxon>
        <taxon>Alphaproteobacteria</taxon>
        <taxon>Caulobacterales</taxon>
        <taxon>Caulobacteraceae</taxon>
        <taxon>Brevundimonas</taxon>
    </lineage>
</organism>
<evidence type="ECO:0000313" key="2">
    <source>
        <dbReference type="EMBL" id="MBB5659674.1"/>
    </source>
</evidence>
<feature type="compositionally biased region" description="Basic and acidic residues" evidence="1">
    <location>
        <begin position="1"/>
        <end position="14"/>
    </location>
</feature>
<protein>
    <submittedName>
        <fullName evidence="2">Uncharacterized protein</fullName>
    </submittedName>
</protein>